<comment type="caution">
    <text evidence="1">The sequence shown here is derived from an EMBL/GenBank/DDBJ whole genome shotgun (WGS) entry which is preliminary data.</text>
</comment>
<dbReference type="Proteomes" id="UP000324222">
    <property type="component" value="Unassembled WGS sequence"/>
</dbReference>
<sequence length="62" mass="6924">MKSPYEPLRLASLRDVALKSSFLLALTSARQVIQHAHVDVSEKDMRLVRVKAHEVRAVPTSA</sequence>
<organism evidence="1 2">
    <name type="scientific">Portunus trituberculatus</name>
    <name type="common">Swimming crab</name>
    <name type="synonym">Neptunus trituberculatus</name>
    <dbReference type="NCBI Taxonomy" id="210409"/>
    <lineage>
        <taxon>Eukaryota</taxon>
        <taxon>Metazoa</taxon>
        <taxon>Ecdysozoa</taxon>
        <taxon>Arthropoda</taxon>
        <taxon>Crustacea</taxon>
        <taxon>Multicrustacea</taxon>
        <taxon>Malacostraca</taxon>
        <taxon>Eumalacostraca</taxon>
        <taxon>Eucarida</taxon>
        <taxon>Decapoda</taxon>
        <taxon>Pleocyemata</taxon>
        <taxon>Brachyura</taxon>
        <taxon>Eubrachyura</taxon>
        <taxon>Portunoidea</taxon>
        <taxon>Portunidae</taxon>
        <taxon>Portuninae</taxon>
        <taxon>Portunus</taxon>
    </lineage>
</organism>
<accession>A0A5B7GV26</accession>
<name>A0A5B7GV26_PORTR</name>
<reference evidence="1 2" key="1">
    <citation type="submission" date="2019-05" db="EMBL/GenBank/DDBJ databases">
        <title>Another draft genome of Portunus trituberculatus and its Hox gene families provides insights of decapod evolution.</title>
        <authorList>
            <person name="Jeong J.-H."/>
            <person name="Song I."/>
            <person name="Kim S."/>
            <person name="Choi T."/>
            <person name="Kim D."/>
            <person name="Ryu S."/>
            <person name="Kim W."/>
        </authorList>
    </citation>
    <scope>NUCLEOTIDE SEQUENCE [LARGE SCALE GENOMIC DNA]</scope>
    <source>
        <tissue evidence="1">Muscle</tissue>
    </source>
</reference>
<evidence type="ECO:0000313" key="1">
    <source>
        <dbReference type="EMBL" id="MPC61047.1"/>
    </source>
</evidence>
<dbReference type="EMBL" id="VSRR010018172">
    <property type="protein sequence ID" value="MPC61047.1"/>
    <property type="molecule type" value="Genomic_DNA"/>
</dbReference>
<proteinExistence type="predicted"/>
<protein>
    <submittedName>
        <fullName evidence="1">Uncharacterized protein</fullName>
    </submittedName>
</protein>
<evidence type="ECO:0000313" key="2">
    <source>
        <dbReference type="Proteomes" id="UP000324222"/>
    </source>
</evidence>
<gene>
    <name evidence="1" type="ORF">E2C01_055110</name>
</gene>
<keyword evidence="2" id="KW-1185">Reference proteome</keyword>
<dbReference type="AlphaFoldDB" id="A0A5B7GV26"/>